<dbReference type="Proteomes" id="UP000185598">
    <property type="component" value="Unassembled WGS sequence"/>
</dbReference>
<reference evidence="2 3" key="1">
    <citation type="submission" date="2016-09" db="EMBL/GenBank/DDBJ databases">
        <title>Rhizobium oryziradicis sp. nov., isolated from the root of rice.</title>
        <authorList>
            <person name="Zhao J."/>
            <person name="Zhang X."/>
        </authorList>
    </citation>
    <scope>NUCLEOTIDE SEQUENCE [LARGE SCALE GENOMIC DNA]</scope>
    <source>
        <strain evidence="2 3">14971</strain>
    </source>
</reference>
<reference evidence="1 4" key="2">
    <citation type="submission" date="2020-08" db="EMBL/GenBank/DDBJ databases">
        <title>Genomic Encyclopedia of Type Strains, Phase IV (KMG-IV): sequencing the most valuable type-strain genomes for metagenomic binning, comparative biology and taxonomic classification.</title>
        <authorList>
            <person name="Goeker M."/>
        </authorList>
    </citation>
    <scope>NUCLEOTIDE SEQUENCE [LARGE SCALE GENOMIC DNA]</scope>
    <source>
        <strain evidence="1 4">DSM 100021</strain>
    </source>
</reference>
<proteinExistence type="predicted"/>
<evidence type="ECO:0000313" key="2">
    <source>
        <dbReference type="EMBL" id="OLP47126.1"/>
    </source>
</evidence>
<dbReference type="EMBL" id="JACIED010000003">
    <property type="protein sequence ID" value="MBB4008123.1"/>
    <property type="molecule type" value="Genomic_DNA"/>
</dbReference>
<name>A0A1Q8ZYL2_9HYPH</name>
<keyword evidence="3" id="KW-1185">Reference proteome</keyword>
<evidence type="ECO:0000313" key="3">
    <source>
        <dbReference type="Proteomes" id="UP000185598"/>
    </source>
</evidence>
<sequence>MKYEAPEPKTDTEIKQIISYPEYSFKEKINSALSAIYYSQDIEFCADIIIYFFNNSNLEENLFIKNLFETFYGIRRSIYKLQEIIEMLNDYKLSENKYAEEFDATIEVLMEYKDMFKLK</sequence>
<dbReference type="EMBL" id="MKIN01000028">
    <property type="protein sequence ID" value="OLP47126.1"/>
    <property type="molecule type" value="Genomic_DNA"/>
</dbReference>
<evidence type="ECO:0000313" key="4">
    <source>
        <dbReference type="Proteomes" id="UP000544107"/>
    </source>
</evidence>
<dbReference type="RefSeq" id="WP_075617123.1">
    <property type="nucleotide sequence ID" value="NZ_JACIED010000003.1"/>
</dbReference>
<accession>A0A1Q8ZYL2</accession>
<comment type="caution">
    <text evidence="2">The sequence shown here is derived from an EMBL/GenBank/DDBJ whole genome shotgun (WGS) entry which is preliminary data.</text>
</comment>
<dbReference type="OrthoDB" id="9984275at2"/>
<gene>
    <name evidence="2" type="ORF">BJF91_10540</name>
    <name evidence="1" type="ORF">GGQ71_002403</name>
</gene>
<organism evidence="2 3">
    <name type="scientific">Allorhizobium taibaishanense</name>
    <dbReference type="NCBI Taxonomy" id="887144"/>
    <lineage>
        <taxon>Bacteria</taxon>
        <taxon>Pseudomonadati</taxon>
        <taxon>Pseudomonadota</taxon>
        <taxon>Alphaproteobacteria</taxon>
        <taxon>Hyphomicrobiales</taxon>
        <taxon>Rhizobiaceae</taxon>
        <taxon>Rhizobium/Agrobacterium group</taxon>
        <taxon>Allorhizobium</taxon>
    </lineage>
</organism>
<dbReference type="Proteomes" id="UP000544107">
    <property type="component" value="Unassembled WGS sequence"/>
</dbReference>
<dbReference type="AlphaFoldDB" id="A0A1Q8ZYL2"/>
<protein>
    <submittedName>
        <fullName evidence="2">Uncharacterized protein</fullName>
    </submittedName>
</protein>
<evidence type="ECO:0000313" key="1">
    <source>
        <dbReference type="EMBL" id="MBB4008123.1"/>
    </source>
</evidence>